<protein>
    <recommendedName>
        <fullName evidence="1">Helix-turn-helix domain-containing protein</fullName>
    </recommendedName>
</protein>
<name>A0A261G753_9BIFI</name>
<comment type="caution">
    <text evidence="2">The sequence shown here is derived from an EMBL/GenBank/DDBJ whole genome shotgun (WGS) entry which is preliminary data.</text>
</comment>
<evidence type="ECO:0000259" key="1">
    <source>
        <dbReference type="Pfam" id="PF12728"/>
    </source>
</evidence>
<proteinExistence type="predicted"/>
<accession>A0A261G753</accession>
<dbReference type="InterPro" id="IPR041657">
    <property type="entry name" value="HTH_17"/>
</dbReference>
<dbReference type="OrthoDB" id="4870800at2"/>
<sequence>MKQSTESNVHITGIPETLTKEQAGTQLHCSLQTLDRMIADGKLRAYKIGRRKVLINADDIRLFFAKPSNFRVLD</sequence>
<evidence type="ECO:0000313" key="3">
    <source>
        <dbReference type="Proteomes" id="UP000216451"/>
    </source>
</evidence>
<organism evidence="2 3">
    <name type="scientific">Bifidobacterium aquikefiri</name>
    <dbReference type="NCBI Taxonomy" id="1653207"/>
    <lineage>
        <taxon>Bacteria</taxon>
        <taxon>Bacillati</taxon>
        <taxon>Actinomycetota</taxon>
        <taxon>Actinomycetes</taxon>
        <taxon>Bifidobacteriales</taxon>
        <taxon>Bifidobacteriaceae</taxon>
        <taxon>Bifidobacterium</taxon>
    </lineage>
</organism>
<dbReference type="InterPro" id="IPR010093">
    <property type="entry name" value="SinI_DNA-bd"/>
</dbReference>
<dbReference type="Proteomes" id="UP000216451">
    <property type="component" value="Unassembled WGS sequence"/>
</dbReference>
<dbReference type="AlphaFoldDB" id="A0A261G753"/>
<dbReference type="GO" id="GO:0003677">
    <property type="term" value="F:DNA binding"/>
    <property type="evidence" value="ECO:0007669"/>
    <property type="project" value="InterPro"/>
</dbReference>
<reference evidence="2 3" key="1">
    <citation type="journal article" date="2017" name="BMC Genomics">
        <title>Comparative genomic and phylogenomic analyses of the Bifidobacteriaceae family.</title>
        <authorList>
            <person name="Lugli G.A."/>
            <person name="Milani C."/>
            <person name="Turroni F."/>
            <person name="Duranti S."/>
            <person name="Mancabelli L."/>
            <person name="Mangifesta M."/>
            <person name="Ferrario C."/>
            <person name="Modesto M."/>
            <person name="Mattarelli P."/>
            <person name="Jiri K."/>
            <person name="van Sinderen D."/>
            <person name="Ventura M."/>
        </authorList>
    </citation>
    <scope>NUCLEOTIDE SEQUENCE [LARGE SCALE GENOMIC DNA]</scope>
    <source>
        <strain evidence="2 3">LMG 28769</strain>
    </source>
</reference>
<feature type="domain" description="Helix-turn-helix" evidence="1">
    <location>
        <begin position="18"/>
        <end position="66"/>
    </location>
</feature>
<dbReference type="RefSeq" id="WP_094693827.1">
    <property type="nucleotide sequence ID" value="NZ_JBDNSG010000007.1"/>
</dbReference>
<dbReference type="NCBIfam" id="TIGR01764">
    <property type="entry name" value="excise"/>
    <property type="match status" value="1"/>
</dbReference>
<gene>
    <name evidence="2" type="ORF">BAQU_1333</name>
</gene>
<dbReference type="EMBL" id="MWXA01000005">
    <property type="protein sequence ID" value="OZG67260.1"/>
    <property type="molecule type" value="Genomic_DNA"/>
</dbReference>
<keyword evidence="3" id="KW-1185">Reference proteome</keyword>
<dbReference type="GeneID" id="98296003"/>
<evidence type="ECO:0000313" key="2">
    <source>
        <dbReference type="EMBL" id="OZG67260.1"/>
    </source>
</evidence>
<dbReference type="Pfam" id="PF12728">
    <property type="entry name" value="HTH_17"/>
    <property type="match status" value="1"/>
</dbReference>